<keyword evidence="3" id="KW-1185">Reference proteome</keyword>
<comment type="caution">
    <text evidence="2">The sequence shown here is derived from an EMBL/GenBank/DDBJ whole genome shotgun (WGS) entry which is preliminary data.</text>
</comment>
<evidence type="ECO:0000313" key="3">
    <source>
        <dbReference type="Proteomes" id="UP001174936"/>
    </source>
</evidence>
<organism evidence="2 3">
    <name type="scientific">Cercophora newfieldiana</name>
    <dbReference type="NCBI Taxonomy" id="92897"/>
    <lineage>
        <taxon>Eukaryota</taxon>
        <taxon>Fungi</taxon>
        <taxon>Dikarya</taxon>
        <taxon>Ascomycota</taxon>
        <taxon>Pezizomycotina</taxon>
        <taxon>Sordariomycetes</taxon>
        <taxon>Sordariomycetidae</taxon>
        <taxon>Sordariales</taxon>
        <taxon>Lasiosphaeriaceae</taxon>
        <taxon>Cercophora</taxon>
    </lineage>
</organism>
<keyword evidence="1" id="KW-1133">Transmembrane helix</keyword>
<proteinExistence type="predicted"/>
<feature type="transmembrane region" description="Helical" evidence="1">
    <location>
        <begin position="12"/>
        <end position="30"/>
    </location>
</feature>
<dbReference type="AlphaFoldDB" id="A0AA39YHT6"/>
<dbReference type="Proteomes" id="UP001174936">
    <property type="component" value="Unassembled WGS sequence"/>
</dbReference>
<dbReference type="EMBL" id="JAULSV010000002">
    <property type="protein sequence ID" value="KAK0652891.1"/>
    <property type="molecule type" value="Genomic_DNA"/>
</dbReference>
<keyword evidence="1" id="KW-0472">Membrane</keyword>
<evidence type="ECO:0000256" key="1">
    <source>
        <dbReference type="SAM" id="Phobius"/>
    </source>
</evidence>
<evidence type="ECO:0000313" key="2">
    <source>
        <dbReference type="EMBL" id="KAK0652891.1"/>
    </source>
</evidence>
<name>A0AA39YHT6_9PEZI</name>
<keyword evidence="1" id="KW-0812">Transmembrane</keyword>
<protein>
    <submittedName>
        <fullName evidence="2">Uncharacterized protein</fullName>
    </submittedName>
</protein>
<gene>
    <name evidence="2" type="ORF">B0T16DRAFT_107143</name>
</gene>
<accession>A0AA39YHT6</accession>
<sequence length="114" mass="12975">MLASPGRRQIVFFMFETMLAMLAFWIIQLPTCNVEELKRPERGAIVPSPQDYQHDDTRVSSVAEFSARRPGFELFAMELVEAMMDLVKCHGPMMDLVKLSRADDGVPGVKSFFF</sequence>
<reference evidence="2" key="1">
    <citation type="submission" date="2023-06" db="EMBL/GenBank/DDBJ databases">
        <title>Genome-scale phylogeny and comparative genomics of the fungal order Sordariales.</title>
        <authorList>
            <consortium name="Lawrence Berkeley National Laboratory"/>
            <person name="Hensen N."/>
            <person name="Bonometti L."/>
            <person name="Westerberg I."/>
            <person name="Brannstrom I.O."/>
            <person name="Guillou S."/>
            <person name="Cros-Aarteil S."/>
            <person name="Calhoun S."/>
            <person name="Haridas S."/>
            <person name="Kuo A."/>
            <person name="Mondo S."/>
            <person name="Pangilinan J."/>
            <person name="Riley R."/>
            <person name="Labutti K."/>
            <person name="Andreopoulos B."/>
            <person name="Lipzen A."/>
            <person name="Chen C."/>
            <person name="Yanf M."/>
            <person name="Daum C."/>
            <person name="Ng V."/>
            <person name="Clum A."/>
            <person name="Steindorff A."/>
            <person name="Ohm R."/>
            <person name="Martin F."/>
            <person name="Silar P."/>
            <person name="Natvig D."/>
            <person name="Lalanne C."/>
            <person name="Gautier V."/>
            <person name="Ament-Velasquez S.L."/>
            <person name="Kruys A."/>
            <person name="Hutchinson M.I."/>
            <person name="Powell A.J."/>
            <person name="Barry K."/>
            <person name="Miller A.N."/>
            <person name="Grigoriev I.V."/>
            <person name="Debuchy R."/>
            <person name="Gladieux P."/>
            <person name="Thoren M.H."/>
            <person name="Johannesson H."/>
        </authorList>
    </citation>
    <scope>NUCLEOTIDE SEQUENCE</scope>
    <source>
        <strain evidence="2">SMH2532-1</strain>
    </source>
</reference>